<reference evidence="3 6" key="3">
    <citation type="submission" date="2016-10" db="EMBL/GenBank/DDBJ databases">
        <title>Genome sequence of Nocardia seriolae strain EM150506, isolated from Anguila japonica.</title>
        <authorList>
            <person name="Han H.-J."/>
        </authorList>
    </citation>
    <scope>NUCLEOTIDE SEQUENCE [LARGE SCALE GENOMIC DNA]</scope>
    <source>
        <strain evidence="3 6">EM150506</strain>
    </source>
</reference>
<dbReference type="Proteomes" id="UP000037179">
    <property type="component" value="Unassembled WGS sequence"/>
</dbReference>
<keyword evidence="5" id="KW-1185">Reference proteome</keyword>
<dbReference type="PROSITE" id="PS00430">
    <property type="entry name" value="TONB_DEPENDENT_REC_1"/>
    <property type="match status" value="1"/>
</dbReference>
<dbReference type="Proteomes" id="UP000180166">
    <property type="component" value="Chromosome"/>
</dbReference>
<accession>A0ABC9YU53</accession>
<dbReference type="GeneID" id="93371959"/>
<feature type="compositionally biased region" description="Low complexity" evidence="1">
    <location>
        <begin position="159"/>
        <end position="168"/>
    </location>
</feature>
<feature type="region of interest" description="Disordered" evidence="1">
    <location>
        <begin position="122"/>
        <end position="181"/>
    </location>
</feature>
<sequence length="181" mass="17726">MSKFPLGGRHLGIGLAGLAIATGAVAVVTTHEAPAAHASVDSVTVSGSNWTVGNTYTLHASLSGASFGLLVYWSDNGNSLTPAGKVPWPPYNASLDWKPTTAGQHIITASQGSSTNTLIVNVADGTTTPPTTTTTTPPTTTTSPTTTQPSGGGSGSSGSGSATGSAGSLVGGLLRGLFGSS</sequence>
<dbReference type="AlphaFoldDB" id="A0ABC9YU53"/>
<evidence type="ECO:0000313" key="6">
    <source>
        <dbReference type="Proteomes" id="UP000180166"/>
    </source>
</evidence>
<evidence type="ECO:0000313" key="5">
    <source>
        <dbReference type="Proteomes" id="UP000037179"/>
    </source>
</evidence>
<reference evidence="5" key="1">
    <citation type="submission" date="2015-07" db="EMBL/GenBank/DDBJ databases">
        <title>Nocardia seriolae U-1 whole genome shotgun sequence.</title>
        <authorList>
            <person name="Imajoh M."/>
            <person name="Fukumoto Y."/>
            <person name="Sukeda M."/>
            <person name="Yamane J."/>
            <person name="Yamasaki K."/>
            <person name="Shimizu M."/>
            <person name="Ohnishi K."/>
            <person name="Oshima S."/>
        </authorList>
    </citation>
    <scope>NUCLEOTIDE SEQUENCE [LARGE SCALE GENOMIC DNA]</scope>
    <source>
        <strain evidence="5">U-1</strain>
    </source>
</reference>
<feature type="chain" id="PRO_5044722398" evidence="2">
    <location>
        <begin position="27"/>
        <end position="181"/>
    </location>
</feature>
<dbReference type="EMBL" id="CP017839">
    <property type="protein sequence ID" value="APA94238.1"/>
    <property type="molecule type" value="Genomic_DNA"/>
</dbReference>
<evidence type="ECO:0000313" key="4">
    <source>
        <dbReference type="EMBL" id="GAP28989.1"/>
    </source>
</evidence>
<evidence type="ECO:0000256" key="2">
    <source>
        <dbReference type="SAM" id="SignalP"/>
    </source>
</evidence>
<evidence type="ECO:0000256" key="1">
    <source>
        <dbReference type="SAM" id="MobiDB-lite"/>
    </source>
</evidence>
<dbReference type="EMBL" id="BBYQ01000047">
    <property type="protein sequence ID" value="GAP28989.1"/>
    <property type="molecule type" value="Genomic_DNA"/>
</dbReference>
<gene>
    <name evidence="3" type="ORF">NS506_00151</name>
    <name evidence="4" type="ORF">NSK11_contig00047-0022</name>
</gene>
<protein>
    <submittedName>
        <fullName evidence="4">Uncharacterized protein</fullName>
    </submittedName>
</protein>
<dbReference type="RefSeq" id="WP_033087811.1">
    <property type="nucleotide sequence ID" value="NZ_AP017900.1"/>
</dbReference>
<dbReference type="KEGG" id="nsr:NS506_00151"/>
<feature type="signal peptide" evidence="2">
    <location>
        <begin position="1"/>
        <end position="26"/>
    </location>
</feature>
<keyword evidence="2" id="KW-0732">Signal</keyword>
<proteinExistence type="predicted"/>
<evidence type="ECO:0000313" key="3">
    <source>
        <dbReference type="EMBL" id="APA94238.1"/>
    </source>
</evidence>
<name>A0ABC9YU53_9NOCA</name>
<dbReference type="InterPro" id="IPR010916">
    <property type="entry name" value="TonB_box_CS"/>
</dbReference>
<feature type="compositionally biased region" description="Low complexity" evidence="1">
    <location>
        <begin position="125"/>
        <end position="149"/>
    </location>
</feature>
<organism evidence="4 5">
    <name type="scientific">Nocardia seriolae</name>
    <dbReference type="NCBI Taxonomy" id="37332"/>
    <lineage>
        <taxon>Bacteria</taxon>
        <taxon>Bacillati</taxon>
        <taxon>Actinomycetota</taxon>
        <taxon>Actinomycetes</taxon>
        <taxon>Mycobacteriales</taxon>
        <taxon>Nocardiaceae</taxon>
        <taxon>Nocardia</taxon>
    </lineage>
</organism>
<reference evidence="4 5" key="2">
    <citation type="journal article" date="2016" name="Genome Announc.">
        <title>Draft Genome Sequence of Erythromycin- and Oxytetracycline-Sensitive Nocardia seriolae Strain U-1 (NBRC 110359).</title>
        <authorList>
            <person name="Imajoh M."/>
            <person name="Sukeda M."/>
            <person name="Shimizu M."/>
            <person name="Yamane J."/>
            <person name="Ohnishi K."/>
            <person name="Oshima S."/>
        </authorList>
    </citation>
    <scope>NUCLEOTIDE SEQUENCE [LARGE SCALE GENOMIC DNA]</scope>
    <source>
        <strain evidence="4 5">U-1</strain>
    </source>
</reference>